<dbReference type="InterPro" id="IPR016460">
    <property type="entry name" value="COPB1"/>
</dbReference>
<sequence length="177" mass="20296">MPQEALAYTIVAPLEDGVDLPSQDLRSLLQKADDDIRYVLPSKSKQLKKMLHFYWEICPKLDDQGKLKQEMIVVCNAIRNDFQHPNQYIRGPTLRFLQKHNEALMADAPELIETFLAAESDATCRRNAFTLLCEVAPEKAVEYLMGVYDQITTVDELMQLAVIDFIRKDCKPDSPHK</sequence>
<keyword evidence="3" id="KW-1185">Reference proteome</keyword>
<comment type="caution">
    <text evidence="2">The sequence shown here is derived from an EMBL/GenBank/DDBJ whole genome shotgun (WGS) entry which is preliminary data.</text>
</comment>
<dbReference type="SUPFAM" id="SSF48371">
    <property type="entry name" value="ARM repeat"/>
    <property type="match status" value="1"/>
</dbReference>
<dbReference type="GO" id="GO:0006888">
    <property type="term" value="P:endoplasmic reticulum to Golgi vesicle-mediated transport"/>
    <property type="evidence" value="ECO:0007669"/>
    <property type="project" value="TreeGrafter"/>
</dbReference>
<dbReference type="InterPro" id="IPR016024">
    <property type="entry name" value="ARM-type_fold"/>
</dbReference>
<dbReference type="Pfam" id="PF01602">
    <property type="entry name" value="Adaptin_N"/>
    <property type="match status" value="1"/>
</dbReference>
<dbReference type="InterPro" id="IPR002553">
    <property type="entry name" value="Clathrin/coatomer_adapt-like_N"/>
</dbReference>
<dbReference type="EMBL" id="JAPDMZ010000634">
    <property type="protein sequence ID" value="KAK0542072.1"/>
    <property type="molecule type" value="Genomic_DNA"/>
</dbReference>
<dbReference type="PANTHER" id="PTHR10635">
    <property type="entry name" value="COATOMER SUBUNIT BETA"/>
    <property type="match status" value="1"/>
</dbReference>
<proteinExistence type="predicted"/>
<organism evidence="2 3">
    <name type="scientific">Tilletia horrida</name>
    <dbReference type="NCBI Taxonomy" id="155126"/>
    <lineage>
        <taxon>Eukaryota</taxon>
        <taxon>Fungi</taxon>
        <taxon>Dikarya</taxon>
        <taxon>Basidiomycota</taxon>
        <taxon>Ustilaginomycotina</taxon>
        <taxon>Exobasidiomycetes</taxon>
        <taxon>Tilletiales</taxon>
        <taxon>Tilletiaceae</taxon>
        <taxon>Tilletia</taxon>
    </lineage>
</organism>
<feature type="non-terminal residue" evidence="2">
    <location>
        <position position="177"/>
    </location>
</feature>
<accession>A0AAN6JUN7</accession>
<dbReference type="Gene3D" id="1.25.10.10">
    <property type="entry name" value="Leucine-rich Repeat Variant"/>
    <property type="match status" value="1"/>
</dbReference>
<evidence type="ECO:0000259" key="1">
    <source>
        <dbReference type="Pfam" id="PF01602"/>
    </source>
</evidence>
<dbReference type="Proteomes" id="UP001176517">
    <property type="component" value="Unassembled WGS sequence"/>
</dbReference>
<reference evidence="2" key="1">
    <citation type="journal article" date="2023" name="PhytoFront">
        <title>Draft Genome Resources of Seven Strains of Tilletia horrida, Causal Agent of Kernel Smut of Rice.</title>
        <authorList>
            <person name="Khanal S."/>
            <person name="Antony Babu S."/>
            <person name="Zhou X.G."/>
        </authorList>
    </citation>
    <scope>NUCLEOTIDE SEQUENCE</scope>
    <source>
        <strain evidence="2">TX6</strain>
    </source>
</reference>
<dbReference type="GO" id="GO:0006891">
    <property type="term" value="P:intra-Golgi vesicle-mediated transport"/>
    <property type="evidence" value="ECO:0007669"/>
    <property type="project" value="TreeGrafter"/>
</dbReference>
<feature type="domain" description="Clathrin/coatomer adaptor adaptin-like N-terminal" evidence="1">
    <location>
        <begin position="39"/>
        <end position="106"/>
    </location>
</feature>
<dbReference type="GO" id="GO:0006886">
    <property type="term" value="P:intracellular protein transport"/>
    <property type="evidence" value="ECO:0007669"/>
    <property type="project" value="InterPro"/>
</dbReference>
<gene>
    <name evidence="2" type="primary">SEC26_2</name>
    <name evidence="2" type="ORF">OC846_006854</name>
</gene>
<evidence type="ECO:0000313" key="2">
    <source>
        <dbReference type="EMBL" id="KAK0542072.1"/>
    </source>
</evidence>
<evidence type="ECO:0000313" key="3">
    <source>
        <dbReference type="Proteomes" id="UP001176517"/>
    </source>
</evidence>
<dbReference type="GO" id="GO:0030126">
    <property type="term" value="C:COPI vesicle coat"/>
    <property type="evidence" value="ECO:0007669"/>
    <property type="project" value="TreeGrafter"/>
</dbReference>
<dbReference type="AlphaFoldDB" id="A0AAN6JUN7"/>
<protein>
    <submittedName>
        <fullName evidence="2">Coatomer subunit beta</fullName>
    </submittedName>
</protein>
<dbReference type="InterPro" id="IPR011989">
    <property type="entry name" value="ARM-like"/>
</dbReference>
<name>A0AAN6JUN7_9BASI</name>
<dbReference type="PANTHER" id="PTHR10635:SF0">
    <property type="entry name" value="COATOMER SUBUNIT BETA"/>
    <property type="match status" value="1"/>
</dbReference>